<dbReference type="Gene3D" id="3.40.50.150">
    <property type="entry name" value="Vaccinia Virus protein VP39"/>
    <property type="match status" value="1"/>
</dbReference>
<evidence type="ECO:0000313" key="5">
    <source>
        <dbReference type="Proteomes" id="UP000050471"/>
    </source>
</evidence>
<dbReference type="STRING" id="154981.AKJ29_14160"/>
<keyword evidence="2" id="KW-0949">S-adenosyl-L-methionine</keyword>
<comment type="caution">
    <text evidence="4">The sequence shown here is derived from an EMBL/GenBank/DDBJ whole genome shotgun (WGS) entry which is preliminary data.</text>
</comment>
<organism evidence="4 5">
    <name type="scientific">Aliiroseovarius crassostreae</name>
    <dbReference type="NCBI Taxonomy" id="154981"/>
    <lineage>
        <taxon>Bacteria</taxon>
        <taxon>Pseudomonadati</taxon>
        <taxon>Pseudomonadota</taxon>
        <taxon>Alphaproteobacteria</taxon>
        <taxon>Rhodobacterales</taxon>
        <taxon>Paracoccaceae</taxon>
        <taxon>Aliiroseovarius</taxon>
    </lineage>
</organism>
<dbReference type="Proteomes" id="UP000050471">
    <property type="component" value="Unassembled WGS sequence"/>
</dbReference>
<dbReference type="InterPro" id="IPR002052">
    <property type="entry name" value="DNA_methylase_N6_adenine_CS"/>
</dbReference>
<dbReference type="InterPro" id="IPR007848">
    <property type="entry name" value="Small_mtfrase_dom"/>
</dbReference>
<reference evidence="4 5" key="1">
    <citation type="submission" date="2015-09" db="EMBL/GenBank/DDBJ databases">
        <title>Draft genome sequence of Aliiroseovarius crassostreae CV919-312TSm, the causative agent of Roseovarius Oyster Disease (formerly Juvenile Oyster Disease).</title>
        <authorList>
            <person name="Kessner L."/>
            <person name="Spinard E."/>
            <person name="Nelson D."/>
        </authorList>
    </citation>
    <scope>NUCLEOTIDE SEQUENCE [LARGE SCALE GENOMIC DNA]</scope>
    <source>
        <strain evidence="4 5">CV919-312</strain>
    </source>
</reference>
<proteinExistence type="predicted"/>
<dbReference type="RefSeq" id="WP_055190402.1">
    <property type="nucleotide sequence ID" value="NZ_FPBS01000032.1"/>
</dbReference>
<evidence type="ECO:0000259" key="3">
    <source>
        <dbReference type="Pfam" id="PF05175"/>
    </source>
</evidence>
<gene>
    <name evidence="4" type="ORF">AKJ29_14160</name>
</gene>
<dbReference type="PANTHER" id="PTHR47739:SF1">
    <property type="entry name" value="TRNA1(VAL) (ADENINE(37)-N6)-METHYLTRANSFERASE"/>
    <property type="match status" value="1"/>
</dbReference>
<accession>A0A0P7IIT9</accession>
<dbReference type="GO" id="GO:0003676">
    <property type="term" value="F:nucleic acid binding"/>
    <property type="evidence" value="ECO:0007669"/>
    <property type="project" value="InterPro"/>
</dbReference>
<dbReference type="AlphaFoldDB" id="A0A0P7IIT9"/>
<dbReference type="Pfam" id="PF05175">
    <property type="entry name" value="MTS"/>
    <property type="match status" value="1"/>
</dbReference>
<keyword evidence="4" id="KW-0808">Transferase</keyword>
<dbReference type="PROSITE" id="PS00092">
    <property type="entry name" value="N6_MTASE"/>
    <property type="match status" value="1"/>
</dbReference>
<dbReference type="SUPFAM" id="SSF53335">
    <property type="entry name" value="S-adenosyl-L-methionine-dependent methyltransferases"/>
    <property type="match status" value="1"/>
</dbReference>
<feature type="domain" description="Methyltransferase small" evidence="3">
    <location>
        <begin position="35"/>
        <end position="168"/>
    </location>
</feature>
<name>A0A0P7IIT9_9RHOB</name>
<dbReference type="GO" id="GO:0008757">
    <property type="term" value="F:S-adenosylmethionine-dependent methyltransferase activity"/>
    <property type="evidence" value="ECO:0007669"/>
    <property type="project" value="UniProtKB-ARBA"/>
</dbReference>
<dbReference type="PANTHER" id="PTHR47739">
    <property type="entry name" value="TRNA1(VAL) (ADENINE(37)-N6)-METHYLTRANSFERASE"/>
    <property type="match status" value="1"/>
</dbReference>
<keyword evidence="1 4" id="KW-0489">Methyltransferase</keyword>
<keyword evidence="5" id="KW-1185">Reference proteome</keyword>
<dbReference type="GO" id="GO:0032259">
    <property type="term" value="P:methylation"/>
    <property type="evidence" value="ECO:0007669"/>
    <property type="project" value="UniProtKB-KW"/>
</dbReference>
<evidence type="ECO:0000256" key="2">
    <source>
        <dbReference type="ARBA" id="ARBA00022691"/>
    </source>
</evidence>
<protein>
    <submittedName>
        <fullName evidence="4">Methyltransferase</fullName>
    </submittedName>
</protein>
<dbReference type="EMBL" id="LKBA01000006">
    <property type="protein sequence ID" value="KPN63753.1"/>
    <property type="molecule type" value="Genomic_DNA"/>
</dbReference>
<dbReference type="InterPro" id="IPR050210">
    <property type="entry name" value="tRNA_Adenine-N(6)_MTase"/>
</dbReference>
<dbReference type="InterPro" id="IPR029063">
    <property type="entry name" value="SAM-dependent_MTases_sf"/>
</dbReference>
<dbReference type="OrthoDB" id="5489421at2"/>
<sequence length="253" mass="27308">MSTAPTGFSEDKFLGGKLVLTQPVNGYRAGVDPVFLAASVQAHPGECVLDMGCGAGAAALCLGTRVTGVRLVGIERQAAYAELARHNGAQNHIPFEVHEADIATPPAALKEESFDHVIMNPPYYLRERGTPSPDTLREGALGEDLPLSVWIDQATRRLKPRGYLTMIQKAERLPEIMAALDDRLGSIMVKPLSPRIGRVTSLVIVQARKGGRGAFRLAAPLVLHEGPQHVGDAEHYTPEVSSILRDGHAFPLW</sequence>
<dbReference type="GO" id="GO:0008170">
    <property type="term" value="F:N-methyltransferase activity"/>
    <property type="evidence" value="ECO:0007669"/>
    <property type="project" value="UniProtKB-ARBA"/>
</dbReference>
<evidence type="ECO:0000256" key="1">
    <source>
        <dbReference type="ARBA" id="ARBA00022603"/>
    </source>
</evidence>
<dbReference type="CDD" id="cd02440">
    <property type="entry name" value="AdoMet_MTases"/>
    <property type="match status" value="1"/>
</dbReference>
<evidence type="ECO:0000313" key="4">
    <source>
        <dbReference type="EMBL" id="KPN63753.1"/>
    </source>
</evidence>